<keyword evidence="2" id="KW-0813">Transport</keyword>
<dbReference type="InterPro" id="IPR036259">
    <property type="entry name" value="MFS_trans_sf"/>
</dbReference>
<dbReference type="GO" id="GO:0022857">
    <property type="term" value="F:transmembrane transporter activity"/>
    <property type="evidence" value="ECO:0007669"/>
    <property type="project" value="InterPro"/>
</dbReference>
<feature type="transmembrane region" description="Helical" evidence="6">
    <location>
        <begin position="294"/>
        <end position="313"/>
    </location>
</feature>
<feature type="transmembrane region" description="Helical" evidence="6">
    <location>
        <begin position="389"/>
        <end position="409"/>
    </location>
</feature>
<dbReference type="FunFam" id="1.20.1250.20:FF:000013">
    <property type="entry name" value="MFS general substrate transporter"/>
    <property type="match status" value="1"/>
</dbReference>
<feature type="transmembrane region" description="Helical" evidence="6">
    <location>
        <begin position="189"/>
        <end position="211"/>
    </location>
</feature>
<accession>A0AAD5JZS3</accession>
<evidence type="ECO:0000256" key="5">
    <source>
        <dbReference type="ARBA" id="ARBA00023136"/>
    </source>
</evidence>
<dbReference type="Gene3D" id="1.20.1250.20">
    <property type="entry name" value="MFS general substrate transporter like domains"/>
    <property type="match status" value="2"/>
</dbReference>
<feature type="transmembrane region" description="Helical" evidence="6">
    <location>
        <begin position="114"/>
        <end position="144"/>
    </location>
</feature>
<evidence type="ECO:0000256" key="3">
    <source>
        <dbReference type="ARBA" id="ARBA00022692"/>
    </source>
</evidence>
<name>A0AAD5JZS3_9FUNG</name>
<keyword evidence="5 6" id="KW-0472">Membrane</keyword>
<dbReference type="EMBL" id="JAIXMP010000038">
    <property type="protein sequence ID" value="KAI9248552.1"/>
    <property type="molecule type" value="Genomic_DNA"/>
</dbReference>
<gene>
    <name evidence="7" type="ORF">BDA99DRAFT_446183</name>
</gene>
<dbReference type="Pfam" id="PF07690">
    <property type="entry name" value="MFS_1"/>
    <property type="match status" value="1"/>
</dbReference>
<proteinExistence type="predicted"/>
<feature type="transmembrane region" description="Helical" evidence="6">
    <location>
        <begin position="156"/>
        <end position="177"/>
    </location>
</feature>
<keyword evidence="4 6" id="KW-1133">Transmembrane helix</keyword>
<dbReference type="PANTHER" id="PTHR43791">
    <property type="entry name" value="PERMEASE-RELATED"/>
    <property type="match status" value="1"/>
</dbReference>
<dbReference type="GO" id="GO:0016020">
    <property type="term" value="C:membrane"/>
    <property type="evidence" value="ECO:0007669"/>
    <property type="project" value="UniProtKB-SubCell"/>
</dbReference>
<sequence length="474" mass="52559">MSHKEVPNFLSSAEEIHPDAHSTPPSENRTIPTDKEIRQLTWKRDIRIIPLVFLFYLCSFLDRVNIGNAKLAGLTQDINMSEDEYNGALSIFFVGYILFEVPSNMMVNKVGPRLWIAVIQLVWGVIMMSMAAAGLVPAILFYLSIWYTRREQAKRIAIFFCCLAASGAVGGLLAFGIVRLDGVQNLAGWQWIFILEAIPTLVLSIVCYFALPDFPETTPFLNEHERGVLLDILKADAGPVSDKGSNISWDQFRVSFRDWLLYGYCIIALGVIVDIYSVGMFLPSIIYGMGFQALTAQAMTVPPYIIAGIFTVLNGFSASKREERGIHAIIPLLFAMLGFILLMALNDDKKNLPGLYFAAILITTGSFSAYGAIGPWFTNNFSGRTKRSVAVAFITCVGNVGGVIAGQIYRAEDSPHYRHGHLAAMIFCVVTVIGSLVMKTALIRINKKRDNMTAEERLEIIKNGDMSTLINRVI</sequence>
<feature type="transmembrane region" description="Helical" evidence="6">
    <location>
        <begin position="325"/>
        <end position="344"/>
    </location>
</feature>
<feature type="transmembrane region" description="Helical" evidence="6">
    <location>
        <begin position="85"/>
        <end position="102"/>
    </location>
</feature>
<dbReference type="AlphaFoldDB" id="A0AAD5JZS3"/>
<keyword evidence="3 6" id="KW-0812">Transmembrane</keyword>
<reference evidence="7" key="1">
    <citation type="journal article" date="2022" name="IScience">
        <title>Evolution of zygomycete secretomes and the origins of terrestrial fungal ecologies.</title>
        <authorList>
            <person name="Chang Y."/>
            <person name="Wang Y."/>
            <person name="Mondo S."/>
            <person name="Ahrendt S."/>
            <person name="Andreopoulos W."/>
            <person name="Barry K."/>
            <person name="Beard J."/>
            <person name="Benny G.L."/>
            <person name="Blankenship S."/>
            <person name="Bonito G."/>
            <person name="Cuomo C."/>
            <person name="Desiro A."/>
            <person name="Gervers K.A."/>
            <person name="Hundley H."/>
            <person name="Kuo A."/>
            <person name="LaButti K."/>
            <person name="Lang B.F."/>
            <person name="Lipzen A."/>
            <person name="O'Donnell K."/>
            <person name="Pangilinan J."/>
            <person name="Reynolds N."/>
            <person name="Sandor L."/>
            <person name="Smith M.E."/>
            <person name="Tsang A."/>
            <person name="Grigoriev I.V."/>
            <person name="Stajich J.E."/>
            <person name="Spatafora J.W."/>
        </authorList>
    </citation>
    <scope>NUCLEOTIDE SEQUENCE</scope>
    <source>
        <strain evidence="7">RSA 2281</strain>
    </source>
</reference>
<dbReference type="Proteomes" id="UP001209540">
    <property type="component" value="Unassembled WGS sequence"/>
</dbReference>
<feature type="transmembrane region" description="Helical" evidence="6">
    <location>
        <begin position="421"/>
        <end position="442"/>
    </location>
</feature>
<dbReference type="PANTHER" id="PTHR43791:SF36">
    <property type="entry name" value="TRANSPORTER, PUTATIVE (AFU_ORTHOLOGUE AFUA_6G08340)-RELATED"/>
    <property type="match status" value="1"/>
</dbReference>
<reference evidence="7" key="2">
    <citation type="submission" date="2023-02" db="EMBL/GenBank/DDBJ databases">
        <authorList>
            <consortium name="DOE Joint Genome Institute"/>
            <person name="Mondo S.J."/>
            <person name="Chang Y."/>
            <person name="Wang Y."/>
            <person name="Ahrendt S."/>
            <person name="Andreopoulos W."/>
            <person name="Barry K."/>
            <person name="Beard J."/>
            <person name="Benny G.L."/>
            <person name="Blankenship S."/>
            <person name="Bonito G."/>
            <person name="Cuomo C."/>
            <person name="Desiro A."/>
            <person name="Gervers K.A."/>
            <person name="Hundley H."/>
            <person name="Kuo A."/>
            <person name="LaButti K."/>
            <person name="Lang B.F."/>
            <person name="Lipzen A."/>
            <person name="O'Donnell K."/>
            <person name="Pangilinan J."/>
            <person name="Reynolds N."/>
            <person name="Sandor L."/>
            <person name="Smith M.W."/>
            <person name="Tsang A."/>
            <person name="Grigoriev I.V."/>
            <person name="Stajich J.E."/>
            <person name="Spatafora J.W."/>
        </authorList>
    </citation>
    <scope>NUCLEOTIDE SEQUENCE</scope>
    <source>
        <strain evidence="7">RSA 2281</strain>
    </source>
</reference>
<comment type="subcellular location">
    <subcellularLocation>
        <location evidence="1">Membrane</location>
        <topology evidence="1">Multi-pass membrane protein</topology>
    </subcellularLocation>
</comment>
<evidence type="ECO:0000256" key="4">
    <source>
        <dbReference type="ARBA" id="ARBA00022989"/>
    </source>
</evidence>
<evidence type="ECO:0000256" key="2">
    <source>
        <dbReference type="ARBA" id="ARBA00022448"/>
    </source>
</evidence>
<evidence type="ECO:0000256" key="1">
    <source>
        <dbReference type="ARBA" id="ARBA00004141"/>
    </source>
</evidence>
<organism evidence="7 8">
    <name type="scientific">Phascolomyces articulosus</name>
    <dbReference type="NCBI Taxonomy" id="60185"/>
    <lineage>
        <taxon>Eukaryota</taxon>
        <taxon>Fungi</taxon>
        <taxon>Fungi incertae sedis</taxon>
        <taxon>Mucoromycota</taxon>
        <taxon>Mucoromycotina</taxon>
        <taxon>Mucoromycetes</taxon>
        <taxon>Mucorales</taxon>
        <taxon>Lichtheimiaceae</taxon>
        <taxon>Phascolomyces</taxon>
    </lineage>
</organism>
<dbReference type="SUPFAM" id="SSF103473">
    <property type="entry name" value="MFS general substrate transporter"/>
    <property type="match status" value="1"/>
</dbReference>
<evidence type="ECO:0000313" key="7">
    <source>
        <dbReference type="EMBL" id="KAI9248552.1"/>
    </source>
</evidence>
<feature type="transmembrane region" description="Helical" evidence="6">
    <location>
        <begin position="356"/>
        <end position="377"/>
    </location>
</feature>
<evidence type="ECO:0000256" key="6">
    <source>
        <dbReference type="SAM" id="Phobius"/>
    </source>
</evidence>
<keyword evidence="8" id="KW-1185">Reference proteome</keyword>
<comment type="caution">
    <text evidence="7">The sequence shown here is derived from an EMBL/GenBank/DDBJ whole genome shotgun (WGS) entry which is preliminary data.</text>
</comment>
<feature type="transmembrane region" description="Helical" evidence="6">
    <location>
        <begin position="259"/>
        <end position="282"/>
    </location>
</feature>
<protein>
    <submittedName>
        <fullName evidence="7">Major facilitator superfamily domain-containing protein</fullName>
    </submittedName>
</protein>
<evidence type="ECO:0000313" key="8">
    <source>
        <dbReference type="Proteomes" id="UP001209540"/>
    </source>
</evidence>
<dbReference type="InterPro" id="IPR011701">
    <property type="entry name" value="MFS"/>
</dbReference>